<sequence length="54" mass="5704">MSDNPCHAFTNLPEGPKDRQRNEGVGPGSLAQRNTICNTTSDTRTNMQGGLGGT</sequence>
<feature type="compositionally biased region" description="Polar residues" evidence="1">
    <location>
        <begin position="31"/>
        <end position="48"/>
    </location>
</feature>
<evidence type="ECO:0000256" key="1">
    <source>
        <dbReference type="SAM" id="MobiDB-lite"/>
    </source>
</evidence>
<proteinExistence type="predicted"/>
<accession>A0A4V1C4S8</accession>
<reference evidence="2 3" key="1">
    <citation type="journal article" date="2019" name="Mol. Biol. Evol.">
        <title>Blast fungal genomes show frequent chromosomal changes, gene gains and losses, and effector gene turnover.</title>
        <authorList>
            <person name="Gomez Luciano L.B."/>
            <person name="Jason Tsai I."/>
            <person name="Chuma I."/>
            <person name="Tosa Y."/>
            <person name="Chen Y.H."/>
            <person name="Li J.Y."/>
            <person name="Li M.Y."/>
            <person name="Jade Lu M.Y."/>
            <person name="Nakayashiki H."/>
            <person name="Li W.H."/>
        </authorList>
    </citation>
    <scope>NUCLEOTIDE SEQUENCE [LARGE SCALE GENOMIC DNA]</scope>
    <source>
        <strain evidence="2">MZ5-1-6</strain>
    </source>
</reference>
<dbReference type="EMBL" id="CP034204">
    <property type="protein sequence ID" value="QBZ53935.1"/>
    <property type="molecule type" value="Genomic_DNA"/>
</dbReference>
<dbReference type="Proteomes" id="UP000294847">
    <property type="component" value="Chromosome 1"/>
</dbReference>
<dbReference type="AlphaFoldDB" id="A0A4V1C4S8"/>
<feature type="region of interest" description="Disordered" evidence="1">
    <location>
        <begin position="1"/>
        <end position="54"/>
    </location>
</feature>
<protein>
    <submittedName>
        <fullName evidence="2">Uncharacterized protein</fullName>
    </submittedName>
</protein>
<evidence type="ECO:0000313" key="2">
    <source>
        <dbReference type="EMBL" id="QBZ53935.1"/>
    </source>
</evidence>
<name>A0A4V1C4S8_PYROR</name>
<organism evidence="2 3">
    <name type="scientific">Pyricularia oryzae</name>
    <name type="common">Rice blast fungus</name>
    <name type="synonym">Magnaporthe oryzae</name>
    <dbReference type="NCBI Taxonomy" id="318829"/>
    <lineage>
        <taxon>Eukaryota</taxon>
        <taxon>Fungi</taxon>
        <taxon>Dikarya</taxon>
        <taxon>Ascomycota</taxon>
        <taxon>Pezizomycotina</taxon>
        <taxon>Sordariomycetes</taxon>
        <taxon>Sordariomycetidae</taxon>
        <taxon>Magnaporthales</taxon>
        <taxon>Pyriculariaceae</taxon>
        <taxon>Pyricularia</taxon>
    </lineage>
</organism>
<gene>
    <name evidence="2" type="ORF">PoMZ_09625</name>
</gene>
<evidence type="ECO:0000313" key="3">
    <source>
        <dbReference type="Proteomes" id="UP000294847"/>
    </source>
</evidence>